<dbReference type="SUPFAM" id="SSF53448">
    <property type="entry name" value="Nucleotide-diphospho-sugar transferases"/>
    <property type="match status" value="1"/>
</dbReference>
<accession>A0A0H3G077</accession>
<feature type="domain" description="Nucleotidyl transferase" evidence="3">
    <location>
        <begin position="22"/>
        <end position="158"/>
    </location>
</feature>
<name>A0A0H3G077_ZYMMA</name>
<dbReference type="InterPro" id="IPR050065">
    <property type="entry name" value="GlmU-like"/>
</dbReference>
<dbReference type="Proteomes" id="UP000001494">
    <property type="component" value="Chromosome"/>
</dbReference>
<dbReference type="Pfam" id="PF00483">
    <property type="entry name" value="NTP_transferase"/>
    <property type="match status" value="1"/>
</dbReference>
<keyword evidence="1 4" id="KW-0808">Transferase</keyword>
<proteinExistence type="predicted"/>
<evidence type="ECO:0000256" key="1">
    <source>
        <dbReference type="ARBA" id="ARBA00022679"/>
    </source>
</evidence>
<dbReference type="KEGG" id="zmm:Zmob_0220"/>
<dbReference type="GO" id="GO:0016779">
    <property type="term" value="F:nucleotidyltransferase activity"/>
    <property type="evidence" value="ECO:0007669"/>
    <property type="project" value="UniProtKB-KW"/>
</dbReference>
<dbReference type="InterPro" id="IPR029044">
    <property type="entry name" value="Nucleotide-diphossugar_trans"/>
</dbReference>
<dbReference type="CDD" id="cd06422">
    <property type="entry name" value="NTP_transferase_like_1"/>
    <property type="match status" value="1"/>
</dbReference>
<evidence type="ECO:0000256" key="2">
    <source>
        <dbReference type="ARBA" id="ARBA00022695"/>
    </source>
</evidence>
<dbReference type="EMBL" id="CP002850">
    <property type="protein sequence ID" value="AEH62072.1"/>
    <property type="molecule type" value="Genomic_DNA"/>
</dbReference>
<keyword evidence="2" id="KW-0548">Nucleotidyltransferase</keyword>
<organism evidence="4 5">
    <name type="scientific">Zymomonas mobilis subsp. mobilis (strain ATCC 10988 / DSM 424 / LMG 404 / NCIMB 8938 / NRRL B-806 / ZM1)</name>
    <dbReference type="NCBI Taxonomy" id="555217"/>
    <lineage>
        <taxon>Bacteria</taxon>
        <taxon>Pseudomonadati</taxon>
        <taxon>Pseudomonadota</taxon>
        <taxon>Alphaproteobacteria</taxon>
        <taxon>Sphingomonadales</taxon>
        <taxon>Zymomonadaceae</taxon>
        <taxon>Zymomonas</taxon>
    </lineage>
</organism>
<dbReference type="HOGENOM" id="CLU_029499_2_1_5"/>
<protein>
    <submittedName>
        <fullName evidence="4">Nucleotidyl transferase</fullName>
    </submittedName>
</protein>
<dbReference type="InterPro" id="IPR005835">
    <property type="entry name" value="NTP_transferase_dom"/>
</dbReference>
<dbReference type="RefSeq" id="WP_014500391.1">
    <property type="nucleotide sequence ID" value="NC_017262.1"/>
</dbReference>
<evidence type="ECO:0000313" key="5">
    <source>
        <dbReference type="Proteomes" id="UP000001494"/>
    </source>
</evidence>
<evidence type="ECO:0000259" key="3">
    <source>
        <dbReference type="Pfam" id="PF00483"/>
    </source>
</evidence>
<dbReference type="AlphaFoldDB" id="A0A0H3G077"/>
<sequence length="253" mass="28284">MKSLSKTITFKNKKPQSLIRTAMILAAGFGKRMRPLTATRPKPLVEVGGKPLIDHALDHLKESGITRVVVNTHYMSEPLEAHLRHTAKDFDLQISREEDALLETGGGIKKALPLIQDDLFLVISSDNFWLDGTANSIELLTHHWDDEKMDALLLLVPLSHADCYNGQGDFHMNGMGQIQPKIPGKVAPFVFSGIQIMSKRFLENTPDGAFRSQYIRDQAMNKGRLYGLVHDGIWFDVSTPKAVKVTDTILRRG</sequence>
<dbReference type="Gene3D" id="3.90.550.10">
    <property type="entry name" value="Spore Coat Polysaccharide Biosynthesis Protein SpsA, Chain A"/>
    <property type="match status" value="1"/>
</dbReference>
<evidence type="ECO:0000313" key="4">
    <source>
        <dbReference type="EMBL" id="AEH62072.1"/>
    </source>
</evidence>
<dbReference type="eggNOG" id="COG1208">
    <property type="taxonomic scope" value="Bacteria"/>
</dbReference>
<dbReference type="PANTHER" id="PTHR43584">
    <property type="entry name" value="NUCLEOTIDYL TRANSFERASE"/>
    <property type="match status" value="1"/>
</dbReference>
<gene>
    <name evidence="4" type="ordered locus">Zmob_0220</name>
</gene>
<reference evidence="4 5" key="1">
    <citation type="journal article" date="2011" name="J. Bacteriol.">
        <title>Genome sequence of the ethanol-producing Zymomonas mobilis subsp. mobilis lectotype strain ATCC 10988.</title>
        <authorList>
            <person name="Pappas K.M."/>
            <person name="Kouvelis V.N."/>
            <person name="Saunders E."/>
            <person name="Brettin T.S."/>
            <person name="Bruce D."/>
            <person name="Detter C."/>
            <person name="Balakireva M."/>
            <person name="Han C.S."/>
            <person name="Savvakis G."/>
            <person name="Kyrpides N.C."/>
            <person name="Typas M.A."/>
        </authorList>
    </citation>
    <scope>NUCLEOTIDE SEQUENCE [LARGE SCALE GENOMIC DNA]</scope>
    <source>
        <strain evidence="5">ATCC 10988 / DSM 424 / CCUG 17860 / LMG 404 / NCIMB 8938 / NRRL B-806 / ZM1</strain>
    </source>
</reference>
<dbReference type="PANTHER" id="PTHR43584:SF8">
    <property type="entry name" value="N-ACETYLMURAMATE ALPHA-1-PHOSPHATE URIDYLYLTRANSFERASE"/>
    <property type="match status" value="1"/>
</dbReference>
<dbReference type="OrthoDB" id="9788272at2"/>